<dbReference type="Pfam" id="PF13403">
    <property type="entry name" value="Hint_2"/>
    <property type="match status" value="1"/>
</dbReference>
<dbReference type="Pfam" id="PF00353">
    <property type="entry name" value="HemolysinCabind"/>
    <property type="match status" value="6"/>
</dbReference>
<keyword evidence="7" id="KW-1185">Reference proteome</keyword>
<dbReference type="SUPFAM" id="SSF51294">
    <property type="entry name" value="Hedgehog/intein (Hint) domain"/>
    <property type="match status" value="1"/>
</dbReference>
<organism evidence="6 7">
    <name type="scientific">Paragemmobacter amnigenus</name>
    <dbReference type="NCBI Taxonomy" id="2852097"/>
    <lineage>
        <taxon>Bacteria</taxon>
        <taxon>Pseudomonadati</taxon>
        <taxon>Pseudomonadota</taxon>
        <taxon>Alphaproteobacteria</taxon>
        <taxon>Rhodobacterales</taxon>
        <taxon>Paracoccaceae</taxon>
        <taxon>Paragemmobacter</taxon>
    </lineage>
</organism>
<evidence type="ECO:0000259" key="4">
    <source>
        <dbReference type="Pfam" id="PF06119"/>
    </source>
</evidence>
<dbReference type="PROSITE" id="PS50817">
    <property type="entry name" value="INTEIN_N_TER"/>
    <property type="match status" value="1"/>
</dbReference>
<gene>
    <name evidence="6" type="ORF">GU927_007465</name>
</gene>
<dbReference type="InterPro" id="IPR028992">
    <property type="entry name" value="Hedgehog/Intein_dom"/>
</dbReference>
<evidence type="ECO:0000313" key="6">
    <source>
        <dbReference type="EMBL" id="MBU9697683.1"/>
    </source>
</evidence>
<dbReference type="Proteomes" id="UP000731907">
    <property type="component" value="Unassembled WGS sequence"/>
</dbReference>
<dbReference type="InterPro" id="IPR050557">
    <property type="entry name" value="RTX_toxin/Mannuronan_C5-epim"/>
</dbReference>
<dbReference type="InterPro" id="IPR011049">
    <property type="entry name" value="Serralysin-like_metalloprot_C"/>
</dbReference>
<protein>
    <submittedName>
        <fullName evidence="6">Hint domain-containing protein</fullName>
    </submittedName>
</protein>
<evidence type="ECO:0000259" key="5">
    <source>
        <dbReference type="Pfam" id="PF13403"/>
    </source>
</evidence>
<sequence length="918" mass="92854">MATMISGLGGSAGYGEQSFKTATVSGNLDDGFVNVNVTSIFGSGGMTVGGTGYTSLFISSNGLITFGSGVTTYTPSSLTSLGQPSLAPFWTDIDISKGGDIYWDLDPVNGRITITWLNVAPYTGTGQNSFQVVLTSTGSGDFTVEYIYENIGFTNGYAGHATTGFYDGTTQTLLEGSGDPAMLSTYATNDFDTNDPAGVYGLGFEGGSSFVGDGIVDGTSGNDVIGAAFTGDPDGDRVDGEDATGLAGTTGHDDYIRAGSGDDTVNAGLGNDIVFGDAGRDAVFGGYGADTLSGGAGNDSVDGGSGNDSLSGGDGDDTLVGGAGAAGATYAPVYTEVTLATQEIAGTSGRPEFTVRTWSNESNLTTGSNSGVSGFRIGNGDSNELHTHMASSRLAGGQVRFNGLDSNEAATIQIDGVTVNLATAVADGRVSFNGGGVYGINGSGQIVRIAGTGSNPSTIGTLTINVPYTSVGILASGSNNTSSAGFFYEYFVNTQPLPVAAEAGGDDLLSGGAGNDLLEGGDGNDTLAGGEGSDQLTGGAGVDVADYSGSASGVTVDLAAGSGSAGDAAGDSLAGIEALAGSAQDDRLFGDGAGNTLSGGAGDDSLDGRGGDDRLYGGAGQDSLVGGAGDDLLSGDEGNDRLEGGEGADTIIGGAGADTLVGGNDGDVVDGGDGNDTLDLSAWGWRNTNVVYDAVDRRNGLVQFLNQTGAVIGTMQFQNVETVVPCFTPGTRITTRRGEVAVEDLRAGDAVLTRDNGFCRLLWTGRRRLERAALLSARDGLCPVRIRAGALGNGVPARDMTVSPQHRMLLQGLRAELLFGEPEVLVAATHLTGLDGVDRVCPDGVTYVHILFDGHEIVCADGAWSESFQPARPMVDAMDRTQAEEILQIFPALATSRTAFDAARLTLKSHEARALLAA</sequence>
<dbReference type="InterPro" id="IPR006141">
    <property type="entry name" value="Intein_N"/>
</dbReference>
<name>A0ABS6J262_9RHOB</name>
<dbReference type="PRINTS" id="PR00313">
    <property type="entry name" value="CABNDNGRPT"/>
</dbReference>
<comment type="caution">
    <text evidence="6">The sequence shown here is derived from an EMBL/GenBank/DDBJ whole genome shotgun (WGS) entry which is preliminary data.</text>
</comment>
<dbReference type="Pfam" id="PF06119">
    <property type="entry name" value="NIDO"/>
    <property type="match status" value="2"/>
</dbReference>
<dbReference type="Gene3D" id="2.170.16.10">
    <property type="entry name" value="Hedgehog/Intein (Hint) domain"/>
    <property type="match status" value="1"/>
</dbReference>
<dbReference type="PANTHER" id="PTHR38340">
    <property type="entry name" value="S-LAYER PROTEIN"/>
    <property type="match status" value="1"/>
</dbReference>
<feature type="region of interest" description="Disordered" evidence="3">
    <location>
        <begin position="591"/>
        <end position="645"/>
    </location>
</feature>
<dbReference type="InterPro" id="IPR001343">
    <property type="entry name" value="Hemolysn_Ca-bd"/>
</dbReference>
<accession>A0ABS6J262</accession>
<dbReference type="SUPFAM" id="SSF51120">
    <property type="entry name" value="beta-Roll"/>
    <property type="match status" value="3"/>
</dbReference>
<feature type="region of interest" description="Disordered" evidence="3">
    <location>
        <begin position="294"/>
        <end position="316"/>
    </location>
</feature>
<proteinExistence type="predicted"/>
<dbReference type="PROSITE" id="PS00330">
    <property type="entry name" value="HEMOLYSIN_CALCIUM"/>
    <property type="match status" value="6"/>
</dbReference>
<evidence type="ECO:0000313" key="7">
    <source>
        <dbReference type="Proteomes" id="UP000731907"/>
    </source>
</evidence>
<dbReference type="EMBL" id="JAAATX020000004">
    <property type="protein sequence ID" value="MBU9697683.1"/>
    <property type="molecule type" value="Genomic_DNA"/>
</dbReference>
<evidence type="ECO:0000256" key="3">
    <source>
        <dbReference type="SAM" id="MobiDB-lite"/>
    </source>
</evidence>
<dbReference type="Gene3D" id="2.150.10.10">
    <property type="entry name" value="Serralysin-like metalloprotease, C-terminal"/>
    <property type="match status" value="4"/>
</dbReference>
<dbReference type="RefSeq" id="WP_161761725.1">
    <property type="nucleotide sequence ID" value="NZ_JAAATX020000004.1"/>
</dbReference>
<keyword evidence="2" id="KW-0964">Secreted</keyword>
<feature type="region of interest" description="Disordered" evidence="3">
    <location>
        <begin position="511"/>
        <end position="541"/>
    </location>
</feature>
<reference evidence="6 7" key="1">
    <citation type="submission" date="2021-06" db="EMBL/GenBank/DDBJ databases">
        <title>Rhodobacteraceae bacterium strain HSP-20.</title>
        <authorList>
            <person name="Chen W.-M."/>
        </authorList>
    </citation>
    <scope>NUCLEOTIDE SEQUENCE [LARGE SCALE GENOMIC DNA]</scope>
    <source>
        <strain evidence="6 7">HSP-20</strain>
    </source>
</reference>
<feature type="compositionally biased region" description="Low complexity" evidence="3">
    <location>
        <begin position="298"/>
        <end position="311"/>
    </location>
</feature>
<feature type="domain" description="NIDO" evidence="4">
    <location>
        <begin position="55"/>
        <end position="104"/>
    </location>
</feature>
<feature type="compositionally biased region" description="Basic and acidic residues" evidence="3">
    <location>
        <begin position="606"/>
        <end position="615"/>
    </location>
</feature>
<dbReference type="InterPro" id="IPR003886">
    <property type="entry name" value="NIDO_dom"/>
</dbReference>
<evidence type="ECO:0000256" key="1">
    <source>
        <dbReference type="ARBA" id="ARBA00004613"/>
    </source>
</evidence>
<feature type="domain" description="Hedgehog/Intein (Hint)" evidence="5">
    <location>
        <begin position="725"/>
        <end position="871"/>
    </location>
</feature>
<dbReference type="InterPro" id="IPR036844">
    <property type="entry name" value="Hint_dom_sf"/>
</dbReference>
<feature type="compositionally biased region" description="Gly residues" evidence="3">
    <location>
        <begin position="591"/>
        <end position="602"/>
    </location>
</feature>
<dbReference type="PANTHER" id="PTHR38340:SF1">
    <property type="entry name" value="S-LAYER PROTEIN"/>
    <property type="match status" value="1"/>
</dbReference>
<evidence type="ECO:0000256" key="2">
    <source>
        <dbReference type="ARBA" id="ARBA00022525"/>
    </source>
</evidence>
<dbReference type="InterPro" id="IPR018511">
    <property type="entry name" value="Hemolysin-typ_Ca-bd_CS"/>
</dbReference>
<comment type="subcellular location">
    <subcellularLocation>
        <location evidence="1">Secreted</location>
    </subcellularLocation>
</comment>
<feature type="domain" description="NIDO" evidence="4">
    <location>
        <begin position="112"/>
        <end position="170"/>
    </location>
</feature>